<accession>A0A975BM87</accession>
<protein>
    <submittedName>
        <fullName evidence="2">Uncharacterized protein</fullName>
    </submittedName>
</protein>
<evidence type="ECO:0000313" key="2">
    <source>
        <dbReference type="EMBL" id="QTA88279.1"/>
    </source>
</evidence>
<keyword evidence="3" id="KW-1185">Reference proteome</keyword>
<gene>
    <name evidence="2" type="ORF">dnm_043210</name>
</gene>
<sequence>MTNPGHSRRICQSPGAFRETLRSAETEEFSSEILSSMEKNEWLRPH</sequence>
<evidence type="ECO:0000313" key="3">
    <source>
        <dbReference type="Proteomes" id="UP000663722"/>
    </source>
</evidence>
<dbReference type="EMBL" id="CP061800">
    <property type="protein sequence ID" value="QTA88279.1"/>
    <property type="molecule type" value="Genomic_DNA"/>
</dbReference>
<name>A0A975BM87_9BACT</name>
<dbReference type="KEGG" id="dmm:dnm_043210"/>
<reference evidence="2" key="1">
    <citation type="journal article" date="2021" name="Microb. Physiol.">
        <title>Proteogenomic Insights into the Physiology of Marine, Sulfate-Reducing, Filamentous Desulfonema limicola and Desulfonema magnum.</title>
        <authorList>
            <person name="Schnaars V."/>
            <person name="Wohlbrand L."/>
            <person name="Scheve S."/>
            <person name="Hinrichs C."/>
            <person name="Reinhardt R."/>
            <person name="Rabus R."/>
        </authorList>
    </citation>
    <scope>NUCLEOTIDE SEQUENCE</scope>
    <source>
        <strain evidence="2">4be13</strain>
    </source>
</reference>
<dbReference type="AlphaFoldDB" id="A0A975BM87"/>
<feature type="region of interest" description="Disordered" evidence="1">
    <location>
        <begin position="1"/>
        <end position="46"/>
    </location>
</feature>
<dbReference type="Proteomes" id="UP000663722">
    <property type="component" value="Chromosome"/>
</dbReference>
<proteinExistence type="predicted"/>
<evidence type="ECO:0000256" key="1">
    <source>
        <dbReference type="SAM" id="MobiDB-lite"/>
    </source>
</evidence>
<organism evidence="2 3">
    <name type="scientific">Desulfonema magnum</name>
    <dbReference type="NCBI Taxonomy" id="45655"/>
    <lineage>
        <taxon>Bacteria</taxon>
        <taxon>Pseudomonadati</taxon>
        <taxon>Thermodesulfobacteriota</taxon>
        <taxon>Desulfobacteria</taxon>
        <taxon>Desulfobacterales</taxon>
        <taxon>Desulfococcaceae</taxon>
        <taxon>Desulfonema</taxon>
    </lineage>
</organism>